<evidence type="ECO:0000313" key="1">
    <source>
        <dbReference type="EMBL" id="BCD33688.1"/>
    </source>
</evidence>
<organism evidence="1">
    <name type="scientific">Streptomyces violaceusniger</name>
    <dbReference type="NCBI Taxonomy" id="68280"/>
    <lineage>
        <taxon>Bacteria</taxon>
        <taxon>Bacillati</taxon>
        <taxon>Actinomycetota</taxon>
        <taxon>Actinomycetes</taxon>
        <taxon>Kitasatosporales</taxon>
        <taxon>Streptomycetaceae</taxon>
        <taxon>Streptomyces</taxon>
        <taxon>Streptomyces violaceusniger group</taxon>
    </lineage>
</organism>
<protein>
    <submittedName>
        <fullName evidence="1">Uncharacterized protein</fullName>
    </submittedName>
</protein>
<dbReference type="EMBL" id="LC535008">
    <property type="protein sequence ID" value="BCD33688.1"/>
    <property type="molecule type" value="Genomic_DNA"/>
</dbReference>
<gene>
    <name evidence="1" type="primary">orf20</name>
</gene>
<name>A0A6F8Z2I6_STRVO</name>
<proteinExistence type="predicted"/>
<reference evidence="1" key="1">
    <citation type="submission" date="2020-03" db="EMBL/GenBank/DDBJ databases">
        <title>Biosynthetic gene cluster for putative Q6402A.</title>
        <authorList>
            <person name="Maruyama C."/>
        </authorList>
    </citation>
    <scope>NUCLEOTIDE SEQUENCE</scope>
    <source>
        <strain evidence="1">4521-SVS3</strain>
    </source>
</reference>
<accession>A0A6F8Z2I6</accession>
<sequence length="119" mass="13297">MDTNGTTPVADLLHWRGELPSLIKDAYAAETPAFLTRAHAAAATSKLLTGRARPDELTDWAQAVEFLEDLDFEAGQVDLLTQFLIEISTPELFEPITVELCRRWHHRLTRPTLPSSLEG</sequence>
<dbReference type="AlphaFoldDB" id="A0A6F8Z2I6"/>